<dbReference type="SUPFAM" id="SSF51658">
    <property type="entry name" value="Xylose isomerase-like"/>
    <property type="match status" value="1"/>
</dbReference>
<dbReference type="InterPro" id="IPR013022">
    <property type="entry name" value="Xyl_isomerase-like_TIM-brl"/>
</dbReference>
<keyword evidence="1 2" id="KW-0413">Isomerase</keyword>
<accession>A0ABW4JMS3</accession>
<evidence type="ECO:0000256" key="2">
    <source>
        <dbReference type="PIRNR" id="PIRNR006241"/>
    </source>
</evidence>
<dbReference type="GO" id="GO:0016853">
    <property type="term" value="F:isomerase activity"/>
    <property type="evidence" value="ECO:0007669"/>
    <property type="project" value="UniProtKB-KW"/>
</dbReference>
<sequence>MIRFSAHLEMNFGSAYSFAERWQSAAHSQFQACEFVWRQHGLSEVLALREKNQMAITCLGGTTGFAVDGGRPLLTRPEDREWLVRDVQEAIDYAQQINCPNLVFVPGNLHSDWSIERHRQEAVNSFSAVAPLLEAAGVTAVLEPLNSKVDHRGIYCDTSAEAFRIVEQVGSKNVKILYDIYHMQIMEGNLIDTIRAHHALIGHYHVARVPGRNEPLGGEVNLPAVLQAIEETGYQGFVGMEYSPTGETIESFKQLREAYPASFG</sequence>
<comment type="caution">
    <text evidence="4">The sequence shown here is derived from an EMBL/GenBank/DDBJ whole genome shotgun (WGS) entry which is preliminary data.</text>
</comment>
<reference evidence="5" key="1">
    <citation type="journal article" date="2019" name="Int. J. Syst. Evol. Microbiol.">
        <title>The Global Catalogue of Microorganisms (GCM) 10K type strain sequencing project: providing services to taxonomists for standard genome sequencing and annotation.</title>
        <authorList>
            <consortium name="The Broad Institute Genomics Platform"/>
            <consortium name="The Broad Institute Genome Sequencing Center for Infectious Disease"/>
            <person name="Wu L."/>
            <person name="Ma J."/>
        </authorList>
    </citation>
    <scope>NUCLEOTIDE SEQUENCE [LARGE SCALE GENOMIC DNA]</scope>
    <source>
        <strain evidence="5">CGMCC 1.12286</strain>
    </source>
</reference>
<protein>
    <submittedName>
        <fullName evidence="4">Hydroxypyruvate isomerase family protein</fullName>
    </submittedName>
</protein>
<name>A0ABW4JMS3_9BACL</name>
<dbReference type="Gene3D" id="3.20.20.150">
    <property type="entry name" value="Divalent-metal-dependent TIM barrel enzymes"/>
    <property type="match status" value="1"/>
</dbReference>
<dbReference type="InterPro" id="IPR036237">
    <property type="entry name" value="Xyl_isomerase-like_sf"/>
</dbReference>
<evidence type="ECO:0000256" key="1">
    <source>
        <dbReference type="ARBA" id="ARBA00023235"/>
    </source>
</evidence>
<keyword evidence="5" id="KW-1185">Reference proteome</keyword>
<dbReference type="RefSeq" id="WP_377945066.1">
    <property type="nucleotide sequence ID" value="NZ_JBHUCX010000087.1"/>
</dbReference>
<organism evidence="4 5">
    <name type="scientific">Alicyclobacillus fodiniaquatilis</name>
    <dbReference type="NCBI Taxonomy" id="1661150"/>
    <lineage>
        <taxon>Bacteria</taxon>
        <taxon>Bacillati</taxon>
        <taxon>Bacillota</taxon>
        <taxon>Bacilli</taxon>
        <taxon>Bacillales</taxon>
        <taxon>Alicyclobacillaceae</taxon>
        <taxon>Alicyclobacillus</taxon>
    </lineage>
</organism>
<dbReference type="InterPro" id="IPR026040">
    <property type="entry name" value="HyI-like"/>
</dbReference>
<dbReference type="Proteomes" id="UP001597079">
    <property type="component" value="Unassembled WGS sequence"/>
</dbReference>
<feature type="domain" description="Xylose isomerase-like TIM barrel" evidence="3">
    <location>
        <begin position="34"/>
        <end position="256"/>
    </location>
</feature>
<dbReference type="PANTHER" id="PTHR43489">
    <property type="entry name" value="ISOMERASE"/>
    <property type="match status" value="1"/>
</dbReference>
<evidence type="ECO:0000313" key="5">
    <source>
        <dbReference type="Proteomes" id="UP001597079"/>
    </source>
</evidence>
<proteinExistence type="inferred from homology"/>
<evidence type="ECO:0000259" key="3">
    <source>
        <dbReference type="Pfam" id="PF01261"/>
    </source>
</evidence>
<dbReference type="EMBL" id="JBHUCX010000087">
    <property type="protein sequence ID" value="MFD1677151.1"/>
    <property type="molecule type" value="Genomic_DNA"/>
</dbReference>
<dbReference type="Pfam" id="PF01261">
    <property type="entry name" value="AP_endonuc_2"/>
    <property type="match status" value="1"/>
</dbReference>
<dbReference type="PIRSF" id="PIRSF006241">
    <property type="entry name" value="HyI"/>
    <property type="match status" value="1"/>
</dbReference>
<gene>
    <name evidence="4" type="ORF">ACFSB2_20980</name>
</gene>
<evidence type="ECO:0000313" key="4">
    <source>
        <dbReference type="EMBL" id="MFD1677151.1"/>
    </source>
</evidence>
<dbReference type="InterPro" id="IPR050417">
    <property type="entry name" value="Sugar_Epim/Isomerase"/>
</dbReference>
<comment type="similarity">
    <text evidence="2">Belongs to the hyi family.</text>
</comment>